<evidence type="ECO:0000313" key="4">
    <source>
        <dbReference type="EMBL" id="SVD81978.1"/>
    </source>
</evidence>
<organism evidence="4">
    <name type="scientific">marine metagenome</name>
    <dbReference type="NCBI Taxonomy" id="408172"/>
    <lineage>
        <taxon>unclassified sequences</taxon>
        <taxon>metagenomes</taxon>
        <taxon>ecological metagenomes</taxon>
    </lineage>
</organism>
<dbReference type="SUPFAM" id="SSF52972">
    <property type="entry name" value="ITPase-like"/>
    <property type="match status" value="1"/>
</dbReference>
<dbReference type="EMBL" id="UINC01175377">
    <property type="protein sequence ID" value="SVD81978.1"/>
    <property type="molecule type" value="Genomic_DNA"/>
</dbReference>
<dbReference type="Gene3D" id="3.90.950.10">
    <property type="match status" value="1"/>
</dbReference>
<dbReference type="PANTHER" id="PTHR43213:SF10">
    <property type="entry name" value="7-METHYL-GTP PYROPHOSPHATASE"/>
    <property type="match status" value="1"/>
</dbReference>
<name>A0A382YHI8_9ZZZZ</name>
<dbReference type="InterPro" id="IPR029001">
    <property type="entry name" value="ITPase-like_fam"/>
</dbReference>
<comment type="subcellular location">
    <subcellularLocation>
        <location evidence="1">Cytoplasm</location>
    </subcellularLocation>
</comment>
<dbReference type="CDD" id="cd00555">
    <property type="entry name" value="Maf"/>
    <property type="match status" value="1"/>
</dbReference>
<evidence type="ECO:0000256" key="3">
    <source>
        <dbReference type="ARBA" id="ARBA00022801"/>
    </source>
</evidence>
<keyword evidence="3" id="KW-0378">Hydrolase</keyword>
<evidence type="ECO:0000256" key="1">
    <source>
        <dbReference type="ARBA" id="ARBA00004496"/>
    </source>
</evidence>
<evidence type="ECO:0000256" key="2">
    <source>
        <dbReference type="ARBA" id="ARBA00022490"/>
    </source>
</evidence>
<keyword evidence="2" id="KW-0963">Cytoplasm</keyword>
<gene>
    <name evidence="4" type="ORF">METZ01_LOCUS434832</name>
</gene>
<dbReference type="GO" id="GO:0005737">
    <property type="term" value="C:cytoplasm"/>
    <property type="evidence" value="ECO:0007669"/>
    <property type="project" value="UniProtKB-SubCell"/>
</dbReference>
<dbReference type="PIRSF" id="PIRSF006305">
    <property type="entry name" value="Maf"/>
    <property type="match status" value="1"/>
</dbReference>
<reference evidence="4" key="1">
    <citation type="submission" date="2018-05" db="EMBL/GenBank/DDBJ databases">
        <authorList>
            <person name="Lanie J.A."/>
            <person name="Ng W.-L."/>
            <person name="Kazmierczak K.M."/>
            <person name="Andrzejewski T.M."/>
            <person name="Davidsen T.M."/>
            <person name="Wayne K.J."/>
            <person name="Tettelin H."/>
            <person name="Glass J.I."/>
            <person name="Rusch D."/>
            <person name="Podicherti R."/>
            <person name="Tsui H.-C.T."/>
            <person name="Winkler M.E."/>
        </authorList>
    </citation>
    <scope>NUCLEOTIDE SEQUENCE</scope>
</reference>
<dbReference type="GO" id="GO:0047429">
    <property type="term" value="F:nucleoside triphosphate diphosphatase activity"/>
    <property type="evidence" value="ECO:0007669"/>
    <property type="project" value="InterPro"/>
</dbReference>
<protein>
    <recommendedName>
        <fullName evidence="5">Maf-like protein</fullName>
    </recommendedName>
</protein>
<dbReference type="HAMAP" id="MF_00528">
    <property type="entry name" value="Maf"/>
    <property type="match status" value="1"/>
</dbReference>
<proteinExistence type="inferred from homology"/>
<feature type="non-terminal residue" evidence="4">
    <location>
        <position position="1"/>
    </location>
</feature>
<sequence>SKIDPQIELVLASSSPFRQRLLGQLSVEFRALNPNIDESPLPDEKPEALVRRLSIAKARAVVSRAPAALIIGSDQVAFHRGKVVGKPTDHADAVAQLLSSSGKTITFFTSIALLNSTNGSLQTRVVPYAVRFRTLTRKKIEHYLEREQPYGCCGSLRADGLGIALLDKLRGKDPTALIGLPLTVLALMLEKEGFRVL</sequence>
<dbReference type="Pfam" id="PF02545">
    <property type="entry name" value="Maf"/>
    <property type="match status" value="1"/>
</dbReference>
<dbReference type="PANTHER" id="PTHR43213">
    <property type="entry name" value="BIFUNCTIONAL DTTP/UTP PYROPHOSPHATASE/METHYLTRANSFERASE PROTEIN-RELATED"/>
    <property type="match status" value="1"/>
</dbReference>
<accession>A0A382YHI8</accession>
<dbReference type="AlphaFoldDB" id="A0A382YHI8"/>
<evidence type="ECO:0008006" key="5">
    <source>
        <dbReference type="Google" id="ProtNLM"/>
    </source>
</evidence>
<dbReference type="NCBIfam" id="TIGR00172">
    <property type="entry name" value="maf"/>
    <property type="match status" value="1"/>
</dbReference>
<dbReference type="InterPro" id="IPR003697">
    <property type="entry name" value="Maf-like"/>
</dbReference>